<dbReference type="OMA" id="KTHQDEN"/>
<gene>
    <name evidence="2" type="ORF">TCLT_LOCUS5273</name>
</gene>
<name>A0A0N5CXY3_THECL</name>
<protein>
    <submittedName>
        <fullName evidence="4">CaM_binding domain-containing protein</fullName>
    </submittedName>
</protein>
<evidence type="ECO:0000313" key="3">
    <source>
        <dbReference type="Proteomes" id="UP000276776"/>
    </source>
</evidence>
<organism evidence="4">
    <name type="scientific">Thelazia callipaeda</name>
    <name type="common">Oriental eyeworm</name>
    <name type="synonym">Parasitic nematode</name>
    <dbReference type="NCBI Taxonomy" id="103827"/>
    <lineage>
        <taxon>Eukaryota</taxon>
        <taxon>Metazoa</taxon>
        <taxon>Ecdysozoa</taxon>
        <taxon>Nematoda</taxon>
        <taxon>Chromadorea</taxon>
        <taxon>Rhabditida</taxon>
        <taxon>Spirurina</taxon>
        <taxon>Spiruromorpha</taxon>
        <taxon>Thelazioidea</taxon>
        <taxon>Thelaziidae</taxon>
        <taxon>Thelazia</taxon>
    </lineage>
</organism>
<reference evidence="4" key="1">
    <citation type="submission" date="2017-02" db="UniProtKB">
        <authorList>
            <consortium name="WormBaseParasite"/>
        </authorList>
    </citation>
    <scope>IDENTIFICATION</scope>
</reference>
<accession>A0A0N5CXY3</accession>
<dbReference type="Proteomes" id="UP000276776">
    <property type="component" value="Unassembled WGS sequence"/>
</dbReference>
<evidence type="ECO:0000256" key="1">
    <source>
        <dbReference type="SAM" id="MobiDB-lite"/>
    </source>
</evidence>
<dbReference type="WBParaSite" id="TCLT_0000528401-mRNA-1">
    <property type="protein sequence ID" value="TCLT_0000528401-mRNA-1"/>
    <property type="gene ID" value="TCLT_0000528401"/>
</dbReference>
<reference evidence="2 3" key="2">
    <citation type="submission" date="2018-11" db="EMBL/GenBank/DDBJ databases">
        <authorList>
            <consortium name="Pathogen Informatics"/>
        </authorList>
    </citation>
    <scope>NUCLEOTIDE SEQUENCE [LARGE SCALE GENOMIC DNA]</scope>
</reference>
<evidence type="ECO:0000313" key="2">
    <source>
        <dbReference type="EMBL" id="VDN02496.1"/>
    </source>
</evidence>
<dbReference type="AlphaFoldDB" id="A0A0N5CXY3"/>
<evidence type="ECO:0000313" key="4">
    <source>
        <dbReference type="WBParaSite" id="TCLT_0000528401-mRNA-1"/>
    </source>
</evidence>
<proteinExistence type="predicted"/>
<keyword evidence="3" id="KW-1185">Reference proteome</keyword>
<sequence>MSYNAENKKLPLHPPSEKSRRNEPLKVANVRTRPGLARAPNIPTTRPPRTITKPRQSLLPPKASQVVMKCDKPLKDENKNNCKLAQSKIKPSSSSKSELSVSGLPTSSTVLAARTAKAGRGQVSVVTKMELDECAKIKRLGDAVRGFDILAIVFNQHVEKVR</sequence>
<feature type="compositionally biased region" description="Basic and acidic residues" evidence="1">
    <location>
        <begin position="15"/>
        <end position="24"/>
    </location>
</feature>
<feature type="region of interest" description="Disordered" evidence="1">
    <location>
        <begin position="1"/>
        <end position="57"/>
    </location>
</feature>
<dbReference type="EMBL" id="UYYF01004330">
    <property type="protein sequence ID" value="VDN02496.1"/>
    <property type="molecule type" value="Genomic_DNA"/>
</dbReference>
<feature type="compositionally biased region" description="Low complexity" evidence="1">
    <location>
        <begin position="37"/>
        <end position="55"/>
    </location>
</feature>
<dbReference type="OrthoDB" id="5872681at2759"/>